<accession>A0A7Y0APF9</accession>
<organism evidence="8 9">
    <name type="scientific">Chryseobacterium antibioticum</name>
    <dbReference type="NCBI Taxonomy" id="2728847"/>
    <lineage>
        <taxon>Bacteria</taxon>
        <taxon>Pseudomonadati</taxon>
        <taxon>Bacteroidota</taxon>
        <taxon>Flavobacteriia</taxon>
        <taxon>Flavobacteriales</taxon>
        <taxon>Weeksellaceae</taxon>
        <taxon>Chryseobacterium group</taxon>
        <taxon>Chryseobacterium</taxon>
    </lineage>
</organism>
<dbReference type="InterPro" id="IPR051048">
    <property type="entry name" value="Peptidase_S8/S53_subtilisin"/>
</dbReference>
<dbReference type="Gene3D" id="2.60.120.380">
    <property type="match status" value="1"/>
</dbReference>
<sequence length="709" mass="76569">MKKIFILVGTLGITLGNAQKNENLKREFEKQTVENNKKLDLYFLKHYGNNKNQETSKEIQEKRSTLAGFLPDDKPYFLEATDKDQILNSNADFLQEGNISGLTGSFNGENIKFTIFDGSSATSEARVYADHMFFNNFPNRISNKESSSFIYGDHATAVAGFIGAKNYPSTITSNNGTTRQVNFKGIAPNSTIDAYSFGTTPLPGNSAASSVFQKLVIAQPNISNHSYGINSGWTYRPIAGVGAWVWQGSFTSPNIYYDAQGVYLTNDQNYDRIVYDNPSFIIVKSAGNFFGDGPQASAEKKYYENSNGYFVEFSSTDTIPPNNCSQGYDCIGTGSLAKNIIVVGAADIVTTNGGRYISSPDIIHSSYSSAGPRDDGAIKPDIIAVGTNVSSANSANNTTGSSIIATGSGTSFSAPVVTGIIGLWTQISKQLFSGNVLNAASAKTLMIHSASEAGNTGPDPQFGWGFINAKKGAELLVGKSNNTVLFNDEKLDNGTINQKSVIASGSEPLKVTLSWIDPEFTNFGSLWTEIHNDRNSKLINDIDVRIIDTVTNTVYTPWKLNPLSPMIPATKGDNTVDNVEQVIINAPAGGRKYRIEISHKGTIKNNSGATAPQNYSIIITGQNGVLGTAEASPLSNLSVAPTVTKDIVYILKAPQQSVFTVYDISGKKIYSGMISSDKEPIDFSTFNNGIYIIEIKTGKEVISKKVIKE</sequence>
<dbReference type="Pfam" id="PF18962">
    <property type="entry name" value="Por_Secre_tail"/>
    <property type="match status" value="1"/>
</dbReference>
<dbReference type="InterPro" id="IPR026444">
    <property type="entry name" value="Secre_tail"/>
</dbReference>
<dbReference type="InterPro" id="IPR000209">
    <property type="entry name" value="Peptidase_S8/S53_dom"/>
</dbReference>
<evidence type="ECO:0000256" key="4">
    <source>
        <dbReference type="ARBA" id="ARBA00022801"/>
    </source>
</evidence>
<feature type="domain" description="Peptidase S8/S53" evidence="6">
    <location>
        <begin position="142"/>
        <end position="465"/>
    </location>
</feature>
<dbReference type="PROSITE" id="PS00138">
    <property type="entry name" value="SUBTILASE_SER"/>
    <property type="match status" value="1"/>
</dbReference>
<gene>
    <name evidence="8" type="ORF">HHL23_14985</name>
</gene>
<keyword evidence="4" id="KW-0378">Hydrolase</keyword>
<dbReference type="InterPro" id="IPR023828">
    <property type="entry name" value="Peptidase_S8_Ser-AS"/>
</dbReference>
<dbReference type="InterPro" id="IPR008979">
    <property type="entry name" value="Galactose-bd-like_sf"/>
</dbReference>
<dbReference type="SUPFAM" id="SSF52743">
    <property type="entry name" value="Subtilisin-like"/>
    <property type="match status" value="1"/>
</dbReference>
<dbReference type="GO" id="GO:0004252">
    <property type="term" value="F:serine-type endopeptidase activity"/>
    <property type="evidence" value="ECO:0007669"/>
    <property type="project" value="InterPro"/>
</dbReference>
<dbReference type="Gene3D" id="3.40.50.200">
    <property type="entry name" value="Peptidase S8/S53 domain"/>
    <property type="match status" value="1"/>
</dbReference>
<evidence type="ECO:0000256" key="3">
    <source>
        <dbReference type="ARBA" id="ARBA00022729"/>
    </source>
</evidence>
<evidence type="ECO:0000259" key="6">
    <source>
        <dbReference type="Pfam" id="PF00082"/>
    </source>
</evidence>
<evidence type="ECO:0000313" key="8">
    <source>
        <dbReference type="EMBL" id="NML71092.1"/>
    </source>
</evidence>
<dbReference type="Pfam" id="PF00082">
    <property type="entry name" value="Peptidase_S8"/>
    <property type="match status" value="1"/>
</dbReference>
<dbReference type="EMBL" id="JABBGI010000019">
    <property type="protein sequence ID" value="NML71092.1"/>
    <property type="molecule type" value="Genomic_DNA"/>
</dbReference>
<dbReference type="AlphaFoldDB" id="A0A7Y0APF9"/>
<name>A0A7Y0APF9_9FLAO</name>
<feature type="domain" description="Secretion system C-terminal sorting" evidence="7">
    <location>
        <begin position="644"/>
        <end position="707"/>
    </location>
</feature>
<keyword evidence="5" id="KW-0720">Serine protease</keyword>
<evidence type="ECO:0000256" key="1">
    <source>
        <dbReference type="ARBA" id="ARBA00011073"/>
    </source>
</evidence>
<comment type="similarity">
    <text evidence="1">Belongs to the peptidase S8 family.</text>
</comment>
<evidence type="ECO:0000259" key="7">
    <source>
        <dbReference type="Pfam" id="PF18962"/>
    </source>
</evidence>
<dbReference type="NCBIfam" id="TIGR04183">
    <property type="entry name" value="Por_Secre_tail"/>
    <property type="match status" value="1"/>
</dbReference>
<keyword evidence="9" id="KW-1185">Reference proteome</keyword>
<keyword evidence="3" id="KW-0732">Signal</keyword>
<proteinExistence type="inferred from homology"/>
<keyword evidence="2" id="KW-0645">Protease</keyword>
<dbReference type="InterPro" id="IPR036852">
    <property type="entry name" value="Peptidase_S8/S53_dom_sf"/>
</dbReference>
<dbReference type="PANTHER" id="PTHR43399">
    <property type="entry name" value="SUBTILISIN-RELATED"/>
    <property type="match status" value="1"/>
</dbReference>
<comment type="caution">
    <text evidence="8">The sequence shown here is derived from an EMBL/GenBank/DDBJ whole genome shotgun (WGS) entry which is preliminary data.</text>
</comment>
<dbReference type="RefSeq" id="WP_169235603.1">
    <property type="nucleotide sequence ID" value="NZ_JABBGI010000019.1"/>
</dbReference>
<evidence type="ECO:0000313" key="9">
    <source>
        <dbReference type="Proteomes" id="UP000544054"/>
    </source>
</evidence>
<dbReference type="SUPFAM" id="SSF49785">
    <property type="entry name" value="Galactose-binding domain-like"/>
    <property type="match status" value="1"/>
</dbReference>
<protein>
    <submittedName>
        <fullName evidence="8">S8 family serine peptidase</fullName>
    </submittedName>
</protein>
<evidence type="ECO:0000256" key="2">
    <source>
        <dbReference type="ARBA" id="ARBA00022670"/>
    </source>
</evidence>
<dbReference type="PANTHER" id="PTHR43399:SF4">
    <property type="entry name" value="CELL WALL-ASSOCIATED PROTEASE"/>
    <property type="match status" value="1"/>
</dbReference>
<dbReference type="Proteomes" id="UP000544054">
    <property type="component" value="Unassembled WGS sequence"/>
</dbReference>
<dbReference type="GO" id="GO:0006508">
    <property type="term" value="P:proteolysis"/>
    <property type="evidence" value="ECO:0007669"/>
    <property type="project" value="UniProtKB-KW"/>
</dbReference>
<reference evidence="8 9" key="1">
    <citation type="submission" date="2020-04" db="EMBL/GenBank/DDBJ databases">
        <title>Chryseobacterium sp. RP-3-3 sp. nov., isolated from Jeju soil.</title>
        <authorList>
            <person name="Dahal R.H."/>
        </authorList>
    </citation>
    <scope>NUCLEOTIDE SEQUENCE [LARGE SCALE GENOMIC DNA]</scope>
    <source>
        <strain evidence="8 9">RP-3-3</strain>
    </source>
</reference>
<evidence type="ECO:0000256" key="5">
    <source>
        <dbReference type="ARBA" id="ARBA00022825"/>
    </source>
</evidence>